<dbReference type="Gene3D" id="3.40.430.10">
    <property type="entry name" value="Dihydrofolate Reductase, subunit A"/>
    <property type="match status" value="1"/>
</dbReference>
<dbReference type="Proteomes" id="UP000640335">
    <property type="component" value="Unassembled WGS sequence"/>
</dbReference>
<dbReference type="InterPro" id="IPR002734">
    <property type="entry name" value="RibDG_C"/>
</dbReference>
<organism evidence="2 3">
    <name type="scientific">Clostridium gallinarum</name>
    <dbReference type="NCBI Taxonomy" id="2762246"/>
    <lineage>
        <taxon>Bacteria</taxon>
        <taxon>Bacillati</taxon>
        <taxon>Bacillota</taxon>
        <taxon>Clostridia</taxon>
        <taxon>Eubacteriales</taxon>
        <taxon>Clostridiaceae</taxon>
        <taxon>Clostridium</taxon>
    </lineage>
</organism>
<dbReference type="EMBL" id="JACSQZ010000041">
    <property type="protein sequence ID" value="MBD7915701.1"/>
    <property type="molecule type" value="Genomic_DNA"/>
</dbReference>
<gene>
    <name evidence="2" type="ORF">H9660_11150</name>
</gene>
<dbReference type="InterPro" id="IPR050765">
    <property type="entry name" value="Riboflavin_Biosynth_HTPR"/>
</dbReference>
<keyword evidence="3" id="KW-1185">Reference proteome</keyword>
<evidence type="ECO:0000313" key="2">
    <source>
        <dbReference type="EMBL" id="MBD7915701.1"/>
    </source>
</evidence>
<dbReference type="PANTHER" id="PTHR38011">
    <property type="entry name" value="DIHYDROFOLATE REDUCTASE FAMILY PROTEIN (AFU_ORTHOLOGUE AFUA_8G06820)"/>
    <property type="match status" value="1"/>
</dbReference>
<comment type="caution">
    <text evidence="2">The sequence shown here is derived from an EMBL/GenBank/DDBJ whole genome shotgun (WGS) entry which is preliminary data.</text>
</comment>
<name>A0ABR8Q5K5_9CLOT</name>
<reference evidence="2 3" key="1">
    <citation type="submission" date="2020-08" db="EMBL/GenBank/DDBJ databases">
        <title>A Genomic Blueprint of the Chicken Gut Microbiome.</title>
        <authorList>
            <person name="Gilroy R."/>
            <person name="Ravi A."/>
            <person name="Getino M."/>
            <person name="Pursley I."/>
            <person name="Horton D.L."/>
            <person name="Alikhan N.-F."/>
            <person name="Baker D."/>
            <person name="Gharbi K."/>
            <person name="Hall N."/>
            <person name="Watson M."/>
            <person name="Adriaenssens E.M."/>
            <person name="Foster-Nyarko E."/>
            <person name="Jarju S."/>
            <person name="Secka A."/>
            <person name="Antonio M."/>
            <person name="Oren A."/>
            <person name="Chaudhuri R."/>
            <person name="La Ragione R.M."/>
            <person name="Hildebrand F."/>
            <person name="Pallen M.J."/>
        </authorList>
    </citation>
    <scope>NUCLEOTIDE SEQUENCE [LARGE SCALE GENOMIC DNA]</scope>
    <source>
        <strain evidence="2 3">Sa3CUN1</strain>
    </source>
</reference>
<dbReference type="InterPro" id="IPR024072">
    <property type="entry name" value="DHFR-like_dom_sf"/>
</dbReference>
<sequence>MNRKVILYIAVSLDNYIARENGDVDWLIGDGSNPNMDNGYEDFYKTIDVVILGKSTYDQVIGWGEYPYKNCESYVYTRKEIKDNEYIKFINEDPRNLISKLKEKPGKDIWIVGGADIVDLFLKQDLIDEFIIATIPTILGSGIPLFKDSNMEIKLSLKESKIFDGIVQNHYIKKY</sequence>
<dbReference type="RefSeq" id="WP_191750458.1">
    <property type="nucleotide sequence ID" value="NZ_JACSQZ010000041.1"/>
</dbReference>
<dbReference type="SUPFAM" id="SSF53597">
    <property type="entry name" value="Dihydrofolate reductase-like"/>
    <property type="match status" value="1"/>
</dbReference>
<proteinExistence type="predicted"/>
<dbReference type="PANTHER" id="PTHR38011:SF11">
    <property type="entry name" value="2,5-DIAMINO-6-RIBOSYLAMINO-4(3H)-PYRIMIDINONE 5'-PHOSPHATE REDUCTASE"/>
    <property type="match status" value="1"/>
</dbReference>
<protein>
    <submittedName>
        <fullName evidence="2">Dihydrofolate reductase</fullName>
    </submittedName>
</protein>
<dbReference type="Pfam" id="PF01872">
    <property type="entry name" value="RibD_C"/>
    <property type="match status" value="1"/>
</dbReference>
<evidence type="ECO:0000259" key="1">
    <source>
        <dbReference type="Pfam" id="PF01872"/>
    </source>
</evidence>
<accession>A0ABR8Q5K5</accession>
<evidence type="ECO:0000313" key="3">
    <source>
        <dbReference type="Proteomes" id="UP000640335"/>
    </source>
</evidence>
<feature type="domain" description="Bacterial bifunctional deaminase-reductase C-terminal" evidence="1">
    <location>
        <begin position="3"/>
        <end position="162"/>
    </location>
</feature>